<dbReference type="Proteomes" id="UP000277204">
    <property type="component" value="Unassembled WGS sequence"/>
</dbReference>
<evidence type="ECO:0000313" key="2">
    <source>
        <dbReference type="Proteomes" id="UP000277204"/>
    </source>
</evidence>
<proteinExistence type="predicted"/>
<reference evidence="1 2" key="1">
    <citation type="submission" date="2018-11" db="EMBL/GenBank/DDBJ databases">
        <authorList>
            <consortium name="Pathogen Informatics"/>
        </authorList>
    </citation>
    <scope>NUCLEOTIDE SEQUENCE [LARGE SCALE GENOMIC DNA]</scope>
    <source>
        <strain evidence="1 2">Zambia</strain>
    </source>
</reference>
<dbReference type="AlphaFoldDB" id="A0A3P7ZT92"/>
<keyword evidence="2" id="KW-1185">Reference proteome</keyword>
<gene>
    <name evidence="1" type="ORF">SMRZ_LOCUS1695</name>
</gene>
<accession>A0A3P7ZT92</accession>
<name>A0A3P7ZT92_9TREM</name>
<sequence length="57" mass="6721">MQKSVRFLDIHSLHLVLLEVKCLYVPLRNWKDTKQQDNLVSRSLIGLQINLIFVVMN</sequence>
<dbReference type="EMBL" id="UZAI01000391">
    <property type="protein sequence ID" value="VDO52602.1"/>
    <property type="molecule type" value="Genomic_DNA"/>
</dbReference>
<organism evidence="1 2">
    <name type="scientific">Schistosoma margrebowiei</name>
    <dbReference type="NCBI Taxonomy" id="48269"/>
    <lineage>
        <taxon>Eukaryota</taxon>
        <taxon>Metazoa</taxon>
        <taxon>Spiralia</taxon>
        <taxon>Lophotrochozoa</taxon>
        <taxon>Platyhelminthes</taxon>
        <taxon>Trematoda</taxon>
        <taxon>Digenea</taxon>
        <taxon>Strigeidida</taxon>
        <taxon>Schistosomatoidea</taxon>
        <taxon>Schistosomatidae</taxon>
        <taxon>Schistosoma</taxon>
    </lineage>
</organism>
<protein>
    <submittedName>
        <fullName evidence="1">Uncharacterized protein</fullName>
    </submittedName>
</protein>
<evidence type="ECO:0000313" key="1">
    <source>
        <dbReference type="EMBL" id="VDO52602.1"/>
    </source>
</evidence>